<dbReference type="EMBL" id="BARS01059435">
    <property type="protein sequence ID" value="GAG45210.1"/>
    <property type="molecule type" value="Genomic_DNA"/>
</dbReference>
<name>X0XPR5_9ZZZZ</name>
<dbReference type="AlphaFoldDB" id="X0XPR5"/>
<evidence type="ECO:0000313" key="3">
    <source>
        <dbReference type="EMBL" id="GAG45210.1"/>
    </source>
</evidence>
<dbReference type="SUPFAM" id="SSF50715">
    <property type="entry name" value="Ribosomal protein L25-like"/>
    <property type="match status" value="1"/>
</dbReference>
<feature type="domain" description="tRNA synthetases class I (E and Q) anti-codon binding" evidence="2">
    <location>
        <begin position="1"/>
        <end position="44"/>
    </location>
</feature>
<organism evidence="3">
    <name type="scientific">marine sediment metagenome</name>
    <dbReference type="NCBI Taxonomy" id="412755"/>
    <lineage>
        <taxon>unclassified sequences</taxon>
        <taxon>metagenomes</taxon>
        <taxon>ecological metagenomes</taxon>
    </lineage>
</organism>
<dbReference type="InterPro" id="IPR020056">
    <property type="entry name" value="Rbsml_bL25/Gln-tRNA_synth_N"/>
</dbReference>
<dbReference type="InterPro" id="IPR011035">
    <property type="entry name" value="Ribosomal_bL25/Gln-tRNA_synth"/>
</dbReference>
<comment type="caution">
    <text evidence="3">The sequence shown here is derived from an EMBL/GenBank/DDBJ whole genome shotgun (WGS) entry which is preliminary data.</text>
</comment>
<feature type="non-terminal residue" evidence="3">
    <location>
        <position position="46"/>
    </location>
</feature>
<evidence type="ECO:0000256" key="1">
    <source>
        <dbReference type="ARBA" id="ARBA00022917"/>
    </source>
</evidence>
<dbReference type="Pfam" id="PF20974">
    <property type="entry name" value="tRNA-synt_1c_C2"/>
    <property type="match status" value="1"/>
</dbReference>
<proteinExistence type="predicted"/>
<accession>X0XPR5</accession>
<dbReference type="GO" id="GO:0006412">
    <property type="term" value="P:translation"/>
    <property type="evidence" value="ECO:0007669"/>
    <property type="project" value="UniProtKB-KW"/>
</dbReference>
<protein>
    <recommendedName>
        <fullName evidence="2">tRNA synthetases class I (E and Q) anti-codon binding domain-containing protein</fullName>
    </recommendedName>
</protein>
<feature type="non-terminal residue" evidence="3">
    <location>
        <position position="1"/>
    </location>
</feature>
<dbReference type="Gene3D" id="2.40.240.10">
    <property type="entry name" value="Ribosomal Protein L25, Chain P"/>
    <property type="match status" value="1"/>
</dbReference>
<dbReference type="InterPro" id="IPR049437">
    <property type="entry name" value="tRNA-synt_1c_C2"/>
</dbReference>
<reference evidence="3" key="1">
    <citation type="journal article" date="2014" name="Front. Microbiol.">
        <title>High frequency of phylogenetically diverse reductive dehalogenase-homologous genes in deep subseafloor sedimentary metagenomes.</title>
        <authorList>
            <person name="Kawai M."/>
            <person name="Futagami T."/>
            <person name="Toyoda A."/>
            <person name="Takaki Y."/>
            <person name="Nishi S."/>
            <person name="Hori S."/>
            <person name="Arai W."/>
            <person name="Tsubouchi T."/>
            <person name="Morono Y."/>
            <person name="Uchiyama I."/>
            <person name="Ito T."/>
            <person name="Fujiyama A."/>
            <person name="Inagaki F."/>
            <person name="Takami H."/>
        </authorList>
    </citation>
    <scope>NUCLEOTIDE SEQUENCE</scope>
    <source>
        <strain evidence="3">Expedition CK06-06</strain>
    </source>
</reference>
<evidence type="ECO:0000259" key="2">
    <source>
        <dbReference type="Pfam" id="PF20974"/>
    </source>
</evidence>
<gene>
    <name evidence="3" type="ORF">S01H1_86089</name>
</gene>
<sequence length="46" mass="5160">VSAKHALCAEVRLYNHLFVKENPDDVPQGVDWKSNLNPNSLEVLKA</sequence>
<keyword evidence="1" id="KW-0648">Protein biosynthesis</keyword>